<reference evidence="2 3" key="1">
    <citation type="journal article" date="1998" name="Science">
        <title>Genome sequence of the nematode C. elegans: a platform for investigating biology.</title>
        <authorList>
            <consortium name="The C. elegans sequencing consortium"/>
            <person name="Sulson J.E."/>
            <person name="Waterston R."/>
        </authorList>
    </citation>
    <scope>NUCLEOTIDE SEQUENCE [LARGE SCALE GENOMIC DNA]</scope>
    <source>
        <strain evidence="2 3">Bristol N2</strain>
    </source>
</reference>
<feature type="transmembrane region" description="Helical" evidence="1">
    <location>
        <begin position="223"/>
        <end position="242"/>
    </location>
</feature>
<evidence type="ECO:0000313" key="4">
    <source>
        <dbReference type="WormBase" id="C18B10.1"/>
    </source>
</evidence>
<dbReference type="PaxDb" id="6239-C18B10.1"/>
<keyword evidence="3" id="KW-1185">Reference proteome</keyword>
<dbReference type="PANTHER" id="PTHR10664:SF2">
    <property type="entry name" value="SERPENTINE RECEPTOR, CLASS BC (CLASS B-LIKE)"/>
    <property type="match status" value="1"/>
</dbReference>
<evidence type="ECO:0000313" key="2">
    <source>
        <dbReference type="EMBL" id="CCD63001.1"/>
    </source>
</evidence>
<dbReference type="KEGG" id="cel:CELE_C18B10.1"/>
<name>P91077_CAEEL</name>
<protein>
    <submittedName>
        <fullName evidence="2">Serpentine Receptor, class BC (Class B-like)</fullName>
    </submittedName>
</protein>
<feature type="transmembrane region" description="Helical" evidence="1">
    <location>
        <begin position="52"/>
        <end position="78"/>
    </location>
</feature>
<feature type="transmembrane region" description="Helical" evidence="1">
    <location>
        <begin position="16"/>
        <end position="40"/>
    </location>
</feature>
<evidence type="ECO:0000256" key="1">
    <source>
        <dbReference type="SAM" id="Phobius"/>
    </source>
</evidence>
<dbReference type="eggNOG" id="ENOG502R2IJ">
    <property type="taxonomic scope" value="Eukaryota"/>
</dbReference>
<dbReference type="AlphaFoldDB" id="P91077"/>
<dbReference type="AGR" id="WB:WBGene00015958"/>
<dbReference type="Pfam" id="PF10316">
    <property type="entry name" value="7TM_GPCR_Srbc"/>
    <property type="match status" value="1"/>
</dbReference>
<dbReference type="CTD" id="182768"/>
<dbReference type="InterPro" id="IPR019420">
    <property type="entry name" value="7TM_GPCR_serpentine_rcpt_Srbc"/>
</dbReference>
<feature type="transmembrane region" description="Helical" evidence="1">
    <location>
        <begin position="262"/>
        <end position="282"/>
    </location>
</feature>
<sequence>MSTQVSSNQSGNLMNLSAVVITSIGVLSSFLTIFMNIYFIKKITKTRNKMILFFYRIFLDVAYGAIACSYMAFCILYSYFTDRFKEQQVFIVYLGFPLQTTAAIRMTIAVAISIERVLAVFTPITFHNYRHLCPTVIVLILAISLGTLENLVLFQSCTLNLSNIPKNCGVLRCAVDACFFSYWASDRSAMFALNFIFSGLLSIKLIFFNKPQHGNGHKEHSKINHLALLDAANVFLCDFLPTSTSNYVTQFKFTSFENVGPYIFVIKLIGIAIETCLIYWILRKRTIKTSIVTPLQR</sequence>
<dbReference type="WormBase" id="C18B10.1">
    <property type="protein sequence ID" value="CE17416"/>
    <property type="gene ID" value="WBGene00015958"/>
    <property type="gene designation" value="srbc-11"/>
</dbReference>
<feature type="transmembrane region" description="Helical" evidence="1">
    <location>
        <begin position="90"/>
        <end position="112"/>
    </location>
</feature>
<dbReference type="InParanoid" id="P91077"/>
<keyword evidence="2" id="KW-0675">Receptor</keyword>
<dbReference type="HOGENOM" id="CLU_059075_1_0_1"/>
<keyword evidence="1" id="KW-0812">Transmembrane</keyword>
<dbReference type="UCSC" id="C18B10.1">
    <property type="organism name" value="c. elegans"/>
</dbReference>
<dbReference type="GeneID" id="182768"/>
<feature type="transmembrane region" description="Helical" evidence="1">
    <location>
        <begin position="132"/>
        <end position="153"/>
    </location>
</feature>
<dbReference type="PhylomeDB" id="P91077"/>
<dbReference type="Proteomes" id="UP000001940">
    <property type="component" value="Chromosome V"/>
</dbReference>
<dbReference type="PANTHER" id="PTHR10664">
    <property type="entry name" value="SERPENTINE RECEPTOR-C.ELEGANS"/>
    <property type="match status" value="1"/>
</dbReference>
<dbReference type="EMBL" id="BX284605">
    <property type="protein sequence ID" value="CCD63001.1"/>
    <property type="molecule type" value="Genomic_DNA"/>
</dbReference>
<accession>P91077</accession>
<dbReference type="PIR" id="H89103">
    <property type="entry name" value="H89103"/>
</dbReference>
<keyword evidence="1" id="KW-0472">Membrane</keyword>
<dbReference type="RefSeq" id="NP_504929.1">
    <property type="nucleotide sequence ID" value="NM_072528.4"/>
</dbReference>
<gene>
    <name evidence="2 4" type="primary">srbc-11</name>
    <name evidence="4" type="ORF">C18B10.1</name>
    <name evidence="2" type="ORF">CELE_C18B10.1</name>
</gene>
<proteinExistence type="predicted"/>
<organism evidence="2 3">
    <name type="scientific">Caenorhabditis elegans</name>
    <dbReference type="NCBI Taxonomy" id="6239"/>
    <lineage>
        <taxon>Eukaryota</taxon>
        <taxon>Metazoa</taxon>
        <taxon>Ecdysozoa</taxon>
        <taxon>Nematoda</taxon>
        <taxon>Chromadorea</taxon>
        <taxon>Rhabditida</taxon>
        <taxon>Rhabditina</taxon>
        <taxon>Rhabditomorpha</taxon>
        <taxon>Rhabditoidea</taxon>
        <taxon>Rhabditidae</taxon>
        <taxon>Peloderinae</taxon>
        <taxon>Caenorhabditis</taxon>
    </lineage>
</organism>
<feature type="transmembrane region" description="Helical" evidence="1">
    <location>
        <begin position="189"/>
        <end position="207"/>
    </location>
</feature>
<evidence type="ECO:0000313" key="3">
    <source>
        <dbReference type="Proteomes" id="UP000001940"/>
    </source>
</evidence>
<dbReference type="SMR" id="P91077"/>
<keyword evidence="1" id="KW-1133">Transmembrane helix</keyword>